<protein>
    <submittedName>
        <fullName evidence="2">Uncharacterized protein</fullName>
    </submittedName>
</protein>
<name>A0A9N8DDY3_9STRA</name>
<proteinExistence type="predicted"/>
<evidence type="ECO:0000313" key="3">
    <source>
        <dbReference type="Proteomes" id="UP001153069"/>
    </source>
</evidence>
<dbReference type="PANTHER" id="PTHR36978:SF4">
    <property type="entry name" value="P-LOOP CONTAINING NUCLEOSIDE TRIPHOSPHATE HYDROLASE PROTEIN"/>
    <property type="match status" value="1"/>
</dbReference>
<gene>
    <name evidence="2" type="ORF">SEMRO_78_G042460.1</name>
</gene>
<evidence type="ECO:0000313" key="2">
    <source>
        <dbReference type="EMBL" id="CAB9500211.1"/>
    </source>
</evidence>
<reference evidence="2" key="1">
    <citation type="submission" date="2020-06" db="EMBL/GenBank/DDBJ databases">
        <authorList>
            <consortium name="Plant Systems Biology data submission"/>
        </authorList>
    </citation>
    <scope>NUCLEOTIDE SEQUENCE</scope>
    <source>
        <strain evidence="2">D6</strain>
    </source>
</reference>
<dbReference type="AlphaFoldDB" id="A0A9N8DDY3"/>
<accession>A0A9N8DDY3</accession>
<dbReference type="EMBL" id="CAICTM010000077">
    <property type="protein sequence ID" value="CAB9500211.1"/>
    <property type="molecule type" value="Genomic_DNA"/>
</dbReference>
<evidence type="ECO:0000256" key="1">
    <source>
        <dbReference type="SAM" id="MobiDB-lite"/>
    </source>
</evidence>
<feature type="region of interest" description="Disordered" evidence="1">
    <location>
        <begin position="537"/>
        <end position="597"/>
    </location>
</feature>
<dbReference type="OrthoDB" id="47942at2759"/>
<dbReference type="SUPFAM" id="SSF52540">
    <property type="entry name" value="P-loop containing nucleoside triphosphate hydrolases"/>
    <property type="match status" value="1"/>
</dbReference>
<dbReference type="Proteomes" id="UP001153069">
    <property type="component" value="Unassembled WGS sequence"/>
</dbReference>
<dbReference type="InterPro" id="IPR027417">
    <property type="entry name" value="P-loop_NTPase"/>
</dbReference>
<organism evidence="2 3">
    <name type="scientific">Seminavis robusta</name>
    <dbReference type="NCBI Taxonomy" id="568900"/>
    <lineage>
        <taxon>Eukaryota</taxon>
        <taxon>Sar</taxon>
        <taxon>Stramenopiles</taxon>
        <taxon>Ochrophyta</taxon>
        <taxon>Bacillariophyta</taxon>
        <taxon>Bacillariophyceae</taxon>
        <taxon>Bacillariophycidae</taxon>
        <taxon>Naviculales</taxon>
        <taxon>Naviculaceae</taxon>
        <taxon>Seminavis</taxon>
    </lineage>
</organism>
<sequence length="597" mass="66885">MPMPTTFRVVCAVIGLCALLGMLFEERLVLQLKSVDVMSGSSRVAISSTGGGAGSFSFPESSKAALASSIPTSPVAFDAEKPLFVLSLVNHYDLAIPRYFECAGYNRSNMVNRWMPVSTNPKEKRRTVGQCLRDKVTSRTRITTSSCGNNNHVWLNTQFLQAPRLNPKRFRAHDCFDLVMSPGALTHLAENAYPQGGTILNVIRDPMEWVQTLSPQLPKHWHEWCNDNHNNAFPGLGEVNNKRSLLGFYLEYQNRIKEFVANNNNQNWNYVEIDLRHSHQEIGAQLQQQLGIDKQCWVDSAVGNFGTEEDDPLILANQPRPNDITYPALVTAMPKSGTSTINDYFGCGLGEWTASHQWTWMTHDSPKGVKEITIGECMVANSENNTDILKGCGNAMVWSDTGVLRHANRKMKTKGICYLPMLHMQGLERFYNAYPRGTIIHMVRETSSWISSVKRWNNLHLRWVKGKCMGAGFPKHVDAPDREWEQFYEGVTEIVRSFVKSHPSLTYIELPLSENAAPMVHDIFRFPKSCWGHSNVNNPDNKAVSQPPKAKNATSPVKDVNTGVKNEKLPPLALAKNATGNTPRMQGFAPKTPARRS</sequence>
<keyword evidence="3" id="KW-1185">Reference proteome</keyword>
<comment type="caution">
    <text evidence="2">The sequence shown here is derived from an EMBL/GenBank/DDBJ whole genome shotgun (WGS) entry which is preliminary data.</text>
</comment>
<dbReference type="PANTHER" id="PTHR36978">
    <property type="entry name" value="P-LOOP CONTAINING NUCLEOTIDE TRIPHOSPHATE HYDROLASE"/>
    <property type="match status" value="1"/>
</dbReference>